<keyword evidence="19" id="KW-1185">Reference proteome</keyword>
<keyword evidence="4" id="KW-0479">Metal-binding</keyword>
<evidence type="ECO:0000313" key="18">
    <source>
        <dbReference type="EMBL" id="KAJ8343254.1"/>
    </source>
</evidence>
<evidence type="ECO:0000259" key="16">
    <source>
        <dbReference type="PROSITE" id="PS50864"/>
    </source>
</evidence>
<dbReference type="FunFam" id="6.10.140.2220:FF:000008">
    <property type="entry name" value="Deformed epidermal autoregulatory factor 1"/>
    <property type="match status" value="1"/>
</dbReference>
<dbReference type="SMART" id="SM00258">
    <property type="entry name" value="SAND"/>
    <property type="match status" value="1"/>
</dbReference>
<dbReference type="GO" id="GO:0003677">
    <property type="term" value="F:DNA binding"/>
    <property type="evidence" value="ECO:0007669"/>
    <property type="project" value="UniProtKB-KW"/>
</dbReference>
<dbReference type="Gene3D" id="6.10.140.2220">
    <property type="match status" value="1"/>
</dbReference>
<keyword evidence="9" id="KW-0238">DNA-binding</keyword>
<keyword evidence="3" id="KW-0597">Phosphoprotein</keyword>
<evidence type="ECO:0000256" key="13">
    <source>
        <dbReference type="ARBA" id="ARBA00079052"/>
    </source>
</evidence>
<name>A0A9Q1IIN5_SYNKA</name>
<dbReference type="Gene3D" id="3.10.390.10">
    <property type="entry name" value="SAND domain-like"/>
    <property type="match status" value="1"/>
</dbReference>
<evidence type="ECO:0000256" key="5">
    <source>
        <dbReference type="ARBA" id="ARBA00022771"/>
    </source>
</evidence>
<evidence type="ECO:0000256" key="7">
    <source>
        <dbReference type="ARBA" id="ARBA00022902"/>
    </source>
</evidence>
<protein>
    <recommendedName>
        <fullName evidence="12">Deformed epidermal autoregulatory factor 1 homolog</fullName>
    </recommendedName>
    <alternativeName>
        <fullName evidence="13">Nuclear DEAF-1-related transcriptional regulator</fullName>
    </alternativeName>
</protein>
<dbReference type="GO" id="GO:0008270">
    <property type="term" value="F:zinc ion binding"/>
    <property type="evidence" value="ECO:0007669"/>
    <property type="project" value="UniProtKB-KW"/>
</dbReference>
<dbReference type="PANTHER" id="PTHR10237">
    <property type="entry name" value="DEFORMED EPIDERMAL AUTOREGULATORY FACTOR 1 HOMOLOG SUPPRESSIN"/>
    <property type="match status" value="1"/>
</dbReference>
<evidence type="ECO:0000256" key="3">
    <source>
        <dbReference type="ARBA" id="ARBA00022553"/>
    </source>
</evidence>
<evidence type="ECO:0000256" key="4">
    <source>
        <dbReference type="ARBA" id="ARBA00022723"/>
    </source>
</evidence>
<keyword evidence="5 14" id="KW-0863">Zinc-finger</keyword>
<evidence type="ECO:0000256" key="9">
    <source>
        <dbReference type="ARBA" id="ARBA00023125"/>
    </source>
</evidence>
<evidence type="ECO:0000256" key="6">
    <source>
        <dbReference type="ARBA" id="ARBA00022833"/>
    </source>
</evidence>
<dbReference type="InterPro" id="IPR000770">
    <property type="entry name" value="SAND_dom"/>
</dbReference>
<evidence type="ECO:0000256" key="2">
    <source>
        <dbReference type="ARBA" id="ARBA00022473"/>
    </source>
</evidence>
<dbReference type="PROSITE" id="PS50865">
    <property type="entry name" value="ZF_MYND_2"/>
    <property type="match status" value="1"/>
</dbReference>
<keyword evidence="11" id="KW-0539">Nucleus</keyword>
<keyword evidence="8" id="KW-0805">Transcription regulation</keyword>
<sequence length="352" mass="38270">MEIHTSGDFQKIKRRLAFTTPKALSTALIRTRPMGCGEGHRGKGRCIKHNNSWYTPTEFECMSGRASSKDWKRSIRYAGRPLQCLIQERILNPHAASCTCAACCDDLPVCAKEGESFRGDNINMTGPVRLFVPYKRRKKDNERPVTPEKKEVQVQSPKNITLSPGATFTVTPSGQITTSGTLTFDRTPAGDATAVISESPAPADVFAATAVTLTSLPALAVAPQALPKAESAGVANGVDASEQRTWAPSRPATPTARPPAAHKDSFQGQVTFQPSDDPDGKHTEVIIKQMCVNCGREATNECTGCHKVNYCSVFCQRKDWRDHQHTCCQPGAVVSMQEEVQGGVLEVEKVKV</sequence>
<dbReference type="GO" id="GO:0005634">
    <property type="term" value="C:nucleus"/>
    <property type="evidence" value="ECO:0007669"/>
    <property type="project" value="UniProtKB-SubCell"/>
</dbReference>
<evidence type="ECO:0000256" key="10">
    <source>
        <dbReference type="ARBA" id="ARBA00023163"/>
    </source>
</evidence>
<evidence type="ECO:0000256" key="8">
    <source>
        <dbReference type="ARBA" id="ARBA00023015"/>
    </source>
</evidence>
<organism evidence="18 19">
    <name type="scientific">Synaphobranchus kaupii</name>
    <name type="common">Kaup's arrowtooth eel</name>
    <dbReference type="NCBI Taxonomy" id="118154"/>
    <lineage>
        <taxon>Eukaryota</taxon>
        <taxon>Metazoa</taxon>
        <taxon>Chordata</taxon>
        <taxon>Craniata</taxon>
        <taxon>Vertebrata</taxon>
        <taxon>Euteleostomi</taxon>
        <taxon>Actinopterygii</taxon>
        <taxon>Neopterygii</taxon>
        <taxon>Teleostei</taxon>
        <taxon>Anguilliformes</taxon>
        <taxon>Synaphobranchidae</taxon>
        <taxon>Synaphobranchus</taxon>
    </lineage>
</organism>
<evidence type="ECO:0000256" key="11">
    <source>
        <dbReference type="ARBA" id="ARBA00023242"/>
    </source>
</evidence>
<dbReference type="PANTHER" id="PTHR10237:SF1">
    <property type="entry name" value="DEFORMED EPIDERMAL AUTOREGULATORY FACTOR 1 HOMOLOG"/>
    <property type="match status" value="1"/>
</dbReference>
<dbReference type="EMBL" id="JAINUF010000013">
    <property type="protein sequence ID" value="KAJ8343254.1"/>
    <property type="molecule type" value="Genomic_DNA"/>
</dbReference>
<evidence type="ECO:0000313" key="19">
    <source>
        <dbReference type="Proteomes" id="UP001152622"/>
    </source>
</evidence>
<dbReference type="FunFam" id="3.10.390.10:FF:000004">
    <property type="entry name" value="Deformed epidermal autoregulatory factor 1"/>
    <property type="match status" value="1"/>
</dbReference>
<dbReference type="InterPro" id="IPR024119">
    <property type="entry name" value="TF_DEAF-1"/>
</dbReference>
<dbReference type="InterPro" id="IPR010919">
    <property type="entry name" value="SAND-like_dom_sf"/>
</dbReference>
<dbReference type="AlphaFoldDB" id="A0A9Q1IIN5"/>
<evidence type="ECO:0000256" key="12">
    <source>
        <dbReference type="ARBA" id="ARBA00073412"/>
    </source>
</evidence>
<feature type="domain" description="SAND" evidence="16">
    <location>
        <begin position="4"/>
        <end position="92"/>
    </location>
</feature>
<dbReference type="Proteomes" id="UP001152622">
    <property type="component" value="Chromosome 13"/>
</dbReference>
<comment type="subcellular location">
    <subcellularLocation>
        <location evidence="1">Nucleus</location>
    </subcellularLocation>
</comment>
<gene>
    <name evidence="18" type="ORF">SKAU_G00305830</name>
</gene>
<keyword evidence="10" id="KW-0804">Transcription</keyword>
<keyword evidence="7" id="KW-0524">Neurogenesis</keyword>
<dbReference type="Pfam" id="PF01753">
    <property type="entry name" value="zf-MYND"/>
    <property type="match status" value="1"/>
</dbReference>
<reference evidence="18" key="1">
    <citation type="journal article" date="2023" name="Science">
        <title>Genome structures resolve the early diversification of teleost fishes.</title>
        <authorList>
            <person name="Parey E."/>
            <person name="Louis A."/>
            <person name="Montfort J."/>
            <person name="Bouchez O."/>
            <person name="Roques C."/>
            <person name="Iampietro C."/>
            <person name="Lluch J."/>
            <person name="Castinel A."/>
            <person name="Donnadieu C."/>
            <person name="Desvignes T."/>
            <person name="Floi Bucao C."/>
            <person name="Jouanno E."/>
            <person name="Wen M."/>
            <person name="Mejri S."/>
            <person name="Dirks R."/>
            <person name="Jansen H."/>
            <person name="Henkel C."/>
            <person name="Chen W.J."/>
            <person name="Zahm M."/>
            <person name="Cabau C."/>
            <person name="Klopp C."/>
            <person name="Thompson A.W."/>
            <person name="Robinson-Rechavi M."/>
            <person name="Braasch I."/>
            <person name="Lecointre G."/>
            <person name="Bobe J."/>
            <person name="Postlethwait J.H."/>
            <person name="Berthelot C."/>
            <person name="Roest Crollius H."/>
            <person name="Guiguen Y."/>
        </authorList>
    </citation>
    <scope>NUCLEOTIDE SEQUENCE</scope>
    <source>
        <strain evidence="18">WJC10195</strain>
    </source>
</reference>
<feature type="domain" description="MYND-type" evidence="17">
    <location>
        <begin position="291"/>
        <end position="327"/>
    </location>
</feature>
<evidence type="ECO:0000259" key="17">
    <source>
        <dbReference type="PROSITE" id="PS50865"/>
    </source>
</evidence>
<accession>A0A9Q1IIN5</accession>
<feature type="region of interest" description="Disordered" evidence="15">
    <location>
        <begin position="233"/>
        <end position="280"/>
    </location>
</feature>
<dbReference type="InterPro" id="IPR002893">
    <property type="entry name" value="Znf_MYND"/>
</dbReference>
<comment type="caution">
    <text evidence="18">The sequence shown here is derived from an EMBL/GenBank/DDBJ whole genome shotgun (WGS) entry which is preliminary data.</text>
</comment>
<keyword evidence="2" id="KW-0217">Developmental protein</keyword>
<dbReference type="SUPFAM" id="SSF63763">
    <property type="entry name" value="SAND domain-like"/>
    <property type="match status" value="1"/>
</dbReference>
<evidence type="ECO:0000256" key="15">
    <source>
        <dbReference type="SAM" id="MobiDB-lite"/>
    </source>
</evidence>
<evidence type="ECO:0000256" key="1">
    <source>
        <dbReference type="ARBA" id="ARBA00004123"/>
    </source>
</evidence>
<dbReference type="GO" id="GO:0007399">
    <property type="term" value="P:nervous system development"/>
    <property type="evidence" value="ECO:0007669"/>
    <property type="project" value="UniProtKB-KW"/>
</dbReference>
<dbReference type="OrthoDB" id="437457at2759"/>
<evidence type="ECO:0000256" key="14">
    <source>
        <dbReference type="PROSITE-ProRule" id="PRU00134"/>
    </source>
</evidence>
<proteinExistence type="predicted"/>
<dbReference type="SUPFAM" id="SSF144232">
    <property type="entry name" value="HIT/MYND zinc finger-like"/>
    <property type="match status" value="1"/>
</dbReference>
<dbReference type="PROSITE" id="PS50864">
    <property type="entry name" value="SAND"/>
    <property type="match status" value="1"/>
</dbReference>
<keyword evidence="6" id="KW-0862">Zinc</keyword>
<dbReference type="GO" id="GO:0000981">
    <property type="term" value="F:DNA-binding transcription factor activity, RNA polymerase II-specific"/>
    <property type="evidence" value="ECO:0007669"/>
    <property type="project" value="TreeGrafter"/>
</dbReference>
<feature type="compositionally biased region" description="Low complexity" evidence="15">
    <location>
        <begin position="244"/>
        <end position="259"/>
    </location>
</feature>
<dbReference type="Pfam" id="PF01342">
    <property type="entry name" value="SAND"/>
    <property type="match status" value="1"/>
</dbReference>